<dbReference type="Gene3D" id="3.40.50.2020">
    <property type="match status" value="1"/>
</dbReference>
<dbReference type="InterPro" id="IPR044005">
    <property type="entry name" value="DZR_2"/>
</dbReference>
<dbReference type="AlphaFoldDB" id="A0A1F7IFA7"/>
<dbReference type="STRING" id="1802055.A3A74_00190"/>
<dbReference type="Proteomes" id="UP000179270">
    <property type="component" value="Unassembled WGS sequence"/>
</dbReference>
<dbReference type="CDD" id="cd06223">
    <property type="entry name" value="PRTases_typeI"/>
    <property type="match status" value="1"/>
</dbReference>
<dbReference type="EMBL" id="MGAF01000012">
    <property type="protein sequence ID" value="OGK42047.1"/>
    <property type="molecule type" value="Genomic_DNA"/>
</dbReference>
<evidence type="ECO:0000259" key="3">
    <source>
        <dbReference type="Pfam" id="PF18912"/>
    </source>
</evidence>
<name>A0A1F7IFA7_9BACT</name>
<comment type="similarity">
    <text evidence="1">Belongs to the ComF/GntX family.</text>
</comment>
<dbReference type="InterPro" id="IPR051910">
    <property type="entry name" value="ComF/GntX_DNA_util-trans"/>
</dbReference>
<dbReference type="InterPro" id="IPR029057">
    <property type="entry name" value="PRTase-like"/>
</dbReference>
<proteinExistence type="inferred from homology"/>
<dbReference type="InterPro" id="IPR000836">
    <property type="entry name" value="PRTase_dom"/>
</dbReference>
<organism evidence="4 5">
    <name type="scientific">Candidatus Roizmanbacteria bacterium RIFCSPLOWO2_01_FULL_35_13</name>
    <dbReference type="NCBI Taxonomy" id="1802055"/>
    <lineage>
        <taxon>Bacteria</taxon>
        <taxon>Candidatus Roizmaniibacteriota</taxon>
    </lineage>
</organism>
<dbReference type="SUPFAM" id="SSF53271">
    <property type="entry name" value="PRTase-like"/>
    <property type="match status" value="1"/>
</dbReference>
<accession>A0A1F7IFA7</accession>
<sequence length="228" mass="25795">MFLKDLLFPKFCLGCGFLGAYICTNCKKKLSYINRDSCLYCGKASLYGLTHPGCKREKGVDGFMSIFYYNNLLKAIIKSIKYRFATDVWKELCLVIEPDKLSKIQIYKELIPGDFFLEPLPLHAAKLRSRGFNQAKIIALFFNRFLCLSISQYLLRKKDTLSQAQMKNNKDRYLNILRAFEASAKEVTGNNFILVDDVVTTGSTVKEAARALKKSGAKSVHVLTLAKG</sequence>
<dbReference type="PANTHER" id="PTHR47505:SF1">
    <property type="entry name" value="DNA UTILIZATION PROTEIN YHGH"/>
    <property type="match status" value="1"/>
</dbReference>
<evidence type="ECO:0000259" key="2">
    <source>
        <dbReference type="Pfam" id="PF00156"/>
    </source>
</evidence>
<protein>
    <recommendedName>
        <fullName evidence="6">Phosphoribosyltransferase domain-containing protein</fullName>
    </recommendedName>
</protein>
<comment type="caution">
    <text evidence="4">The sequence shown here is derived from an EMBL/GenBank/DDBJ whole genome shotgun (WGS) entry which is preliminary data.</text>
</comment>
<evidence type="ECO:0000313" key="5">
    <source>
        <dbReference type="Proteomes" id="UP000179270"/>
    </source>
</evidence>
<evidence type="ECO:0000256" key="1">
    <source>
        <dbReference type="ARBA" id="ARBA00008007"/>
    </source>
</evidence>
<reference evidence="4 5" key="1">
    <citation type="journal article" date="2016" name="Nat. Commun.">
        <title>Thousands of microbial genomes shed light on interconnected biogeochemical processes in an aquifer system.</title>
        <authorList>
            <person name="Anantharaman K."/>
            <person name="Brown C.T."/>
            <person name="Hug L.A."/>
            <person name="Sharon I."/>
            <person name="Castelle C.J."/>
            <person name="Probst A.J."/>
            <person name="Thomas B.C."/>
            <person name="Singh A."/>
            <person name="Wilkins M.J."/>
            <person name="Karaoz U."/>
            <person name="Brodie E.L."/>
            <person name="Williams K.H."/>
            <person name="Hubbard S.S."/>
            <person name="Banfield J.F."/>
        </authorList>
    </citation>
    <scope>NUCLEOTIDE SEQUENCE [LARGE SCALE GENOMIC DNA]</scope>
</reference>
<dbReference type="Pfam" id="PF00156">
    <property type="entry name" value="Pribosyltran"/>
    <property type="match status" value="1"/>
</dbReference>
<feature type="domain" description="Phosphoribosyltransferase" evidence="2">
    <location>
        <begin position="173"/>
        <end position="226"/>
    </location>
</feature>
<evidence type="ECO:0000313" key="4">
    <source>
        <dbReference type="EMBL" id="OGK42047.1"/>
    </source>
</evidence>
<dbReference type="PANTHER" id="PTHR47505">
    <property type="entry name" value="DNA UTILIZATION PROTEIN YHGH"/>
    <property type="match status" value="1"/>
</dbReference>
<evidence type="ECO:0008006" key="6">
    <source>
        <dbReference type="Google" id="ProtNLM"/>
    </source>
</evidence>
<gene>
    <name evidence="4" type="ORF">A3A74_00190</name>
</gene>
<dbReference type="Pfam" id="PF18912">
    <property type="entry name" value="DZR_2"/>
    <property type="match status" value="1"/>
</dbReference>
<feature type="domain" description="Double zinc ribbon" evidence="3">
    <location>
        <begin position="5"/>
        <end position="49"/>
    </location>
</feature>